<gene>
    <name evidence="3" type="ORF">HDU87_000327</name>
</gene>
<dbReference type="PANTHER" id="PTHR48207:SF3">
    <property type="entry name" value="SUCCINATE--HYDROXYMETHYLGLUTARATE COA-TRANSFERASE"/>
    <property type="match status" value="1"/>
</dbReference>
<sequence length="379" mass="41749">MILADYGADVIKIETPHTGDDTRAWGPPFASTPAPHPAPSAYFLAANRNKRSVTVNLKHEAGRRIVRRLAESADVLIENFVPGKLDKWGLGYEQLKETNERLVYASITGYGPTGPYATRPGYDVIIEAEAGLMHITGEADRPPVKVGVAITDLTTGLYTHGAVMAALLSRSRTGRGQKIDISLLECQVASLVNIASSYLIAGKEATRWGTQHPSIVPYQSFRTRDAYIVVGAGNDGQFRKLAERLGDRCPALNEPRFATNEGRVKHRDEVLSALEAMFEQKTTKEWLDVLDGLEIPFAPVNNLQQTFEHPQVKHREMVQEVEHPHAGKIKLVAIPVKFSETQPTITRAPPTLGQHTREVLLETGYSDEDIDAFVKDGVV</sequence>
<keyword evidence="4" id="KW-1185">Reference proteome</keyword>
<dbReference type="Gene3D" id="3.40.50.10540">
    <property type="entry name" value="Crotonobetainyl-coa:carnitine coa-transferase, domain 1"/>
    <property type="match status" value="1"/>
</dbReference>
<dbReference type="Pfam" id="PF02515">
    <property type="entry name" value="CoA_transf_3"/>
    <property type="match status" value="1"/>
</dbReference>
<keyword evidence="2" id="KW-0808">Transferase</keyword>
<dbReference type="AlphaFoldDB" id="A0AAD5TQY6"/>
<dbReference type="Gene3D" id="3.30.1540.10">
    <property type="entry name" value="formyl-coa transferase, domain 3"/>
    <property type="match status" value="1"/>
</dbReference>
<dbReference type="SUPFAM" id="SSF89796">
    <property type="entry name" value="CoA-transferase family III (CaiB/BaiF)"/>
    <property type="match status" value="1"/>
</dbReference>
<dbReference type="InterPro" id="IPR023606">
    <property type="entry name" value="CoA-Trfase_III_dom_1_sf"/>
</dbReference>
<evidence type="ECO:0000256" key="2">
    <source>
        <dbReference type="ARBA" id="ARBA00022679"/>
    </source>
</evidence>
<name>A0AAD5TQY6_9FUNG</name>
<comment type="caution">
    <text evidence="3">The sequence shown here is derived from an EMBL/GenBank/DDBJ whole genome shotgun (WGS) entry which is preliminary data.</text>
</comment>
<organism evidence="3 4">
    <name type="scientific">Geranomyces variabilis</name>
    <dbReference type="NCBI Taxonomy" id="109894"/>
    <lineage>
        <taxon>Eukaryota</taxon>
        <taxon>Fungi</taxon>
        <taxon>Fungi incertae sedis</taxon>
        <taxon>Chytridiomycota</taxon>
        <taxon>Chytridiomycota incertae sedis</taxon>
        <taxon>Chytridiomycetes</taxon>
        <taxon>Spizellomycetales</taxon>
        <taxon>Powellomycetaceae</taxon>
        <taxon>Geranomyces</taxon>
    </lineage>
</organism>
<accession>A0AAD5TQY6</accession>
<comment type="similarity">
    <text evidence="1">Belongs to the CoA-transferase III family.</text>
</comment>
<dbReference type="GO" id="GO:0047369">
    <property type="term" value="F:succinate-hydroxymethylglutarate CoA-transferase activity"/>
    <property type="evidence" value="ECO:0007669"/>
    <property type="project" value="TreeGrafter"/>
</dbReference>
<dbReference type="EMBL" id="JADGJQ010000010">
    <property type="protein sequence ID" value="KAJ3181989.1"/>
    <property type="molecule type" value="Genomic_DNA"/>
</dbReference>
<reference evidence="3" key="1">
    <citation type="submission" date="2020-05" db="EMBL/GenBank/DDBJ databases">
        <title>Phylogenomic resolution of chytrid fungi.</title>
        <authorList>
            <person name="Stajich J.E."/>
            <person name="Amses K."/>
            <person name="Simmons R."/>
            <person name="Seto K."/>
            <person name="Myers J."/>
            <person name="Bonds A."/>
            <person name="Quandt C.A."/>
            <person name="Barry K."/>
            <person name="Liu P."/>
            <person name="Grigoriev I."/>
            <person name="Longcore J.E."/>
            <person name="James T.Y."/>
        </authorList>
    </citation>
    <scope>NUCLEOTIDE SEQUENCE</scope>
    <source>
        <strain evidence="3">JEL0379</strain>
    </source>
</reference>
<evidence type="ECO:0000313" key="3">
    <source>
        <dbReference type="EMBL" id="KAJ3181989.1"/>
    </source>
</evidence>
<evidence type="ECO:0008006" key="5">
    <source>
        <dbReference type="Google" id="ProtNLM"/>
    </source>
</evidence>
<dbReference type="GO" id="GO:0005739">
    <property type="term" value="C:mitochondrion"/>
    <property type="evidence" value="ECO:0007669"/>
    <property type="project" value="TreeGrafter"/>
</dbReference>
<dbReference type="InterPro" id="IPR044855">
    <property type="entry name" value="CoA-Trfase_III_dom3_sf"/>
</dbReference>
<evidence type="ECO:0000256" key="1">
    <source>
        <dbReference type="ARBA" id="ARBA00008383"/>
    </source>
</evidence>
<dbReference type="Proteomes" id="UP001212152">
    <property type="component" value="Unassembled WGS sequence"/>
</dbReference>
<proteinExistence type="inferred from homology"/>
<dbReference type="InterPro" id="IPR050483">
    <property type="entry name" value="CoA-transferase_III_domain"/>
</dbReference>
<evidence type="ECO:0000313" key="4">
    <source>
        <dbReference type="Proteomes" id="UP001212152"/>
    </source>
</evidence>
<dbReference type="PANTHER" id="PTHR48207">
    <property type="entry name" value="SUCCINATE--HYDROXYMETHYLGLUTARATE COA-TRANSFERASE"/>
    <property type="match status" value="1"/>
</dbReference>
<dbReference type="InterPro" id="IPR003673">
    <property type="entry name" value="CoA-Trfase_fam_III"/>
</dbReference>
<protein>
    <recommendedName>
        <fullName evidence="5">CoA-transferase family III</fullName>
    </recommendedName>
</protein>